<dbReference type="GO" id="GO:0045259">
    <property type="term" value="C:proton-transporting ATP synthase complex"/>
    <property type="evidence" value="ECO:0007669"/>
    <property type="project" value="UniProtKB-KW"/>
</dbReference>
<accession>A0A7W8FXA6</accession>
<keyword evidence="5 8" id="KW-0472">Membrane</keyword>
<reference evidence="9 10" key="1">
    <citation type="submission" date="2020-08" db="EMBL/GenBank/DDBJ databases">
        <title>Genomic Encyclopedia of Type Strains, Phase IV (KMG-IV): sequencing the most valuable type-strain genomes for metagenomic binning, comparative biology and taxonomic classification.</title>
        <authorList>
            <person name="Goeker M."/>
        </authorList>
    </citation>
    <scope>NUCLEOTIDE SEQUENCE [LARGE SCALE GENOMIC DNA]</scope>
    <source>
        <strain evidence="9 10">DSM 26963</strain>
    </source>
</reference>
<sequence>MVEQMMPYGQAIYEIAKEADKEAEYKGVLYELSLIWEKEPSFVLALSHPKISKAEKQKWLMELFEDSLPPVMMKTLLIFNEHGVIQALPDIYKAYVQCFEKDHDIESVLVETACPLDEKQQTSLQKMLEQKLHKTISLTYKIDPELIAGLRVRAGDLVLDNTVLSRLEAIKEKIRN</sequence>
<dbReference type="Gene3D" id="1.10.520.20">
    <property type="entry name" value="N-terminal domain of the delta subunit of the F1F0-ATP synthase"/>
    <property type="match status" value="1"/>
</dbReference>
<keyword evidence="7 8" id="KW-0066">ATP synthesis</keyword>
<dbReference type="SUPFAM" id="SSF47928">
    <property type="entry name" value="N-terminal domain of the delta subunit of the F1F0-ATP synthase"/>
    <property type="match status" value="1"/>
</dbReference>
<evidence type="ECO:0000256" key="4">
    <source>
        <dbReference type="ARBA" id="ARBA00023065"/>
    </source>
</evidence>
<dbReference type="Pfam" id="PF00213">
    <property type="entry name" value="OSCP"/>
    <property type="match status" value="1"/>
</dbReference>
<evidence type="ECO:0000256" key="2">
    <source>
        <dbReference type="ARBA" id="ARBA00022448"/>
    </source>
</evidence>
<dbReference type="GO" id="GO:0046933">
    <property type="term" value="F:proton-transporting ATP synthase activity, rotational mechanism"/>
    <property type="evidence" value="ECO:0007669"/>
    <property type="project" value="UniProtKB-UniRule"/>
</dbReference>
<protein>
    <recommendedName>
        <fullName evidence="8">ATP synthase subunit delta</fullName>
    </recommendedName>
    <alternativeName>
        <fullName evidence="8">ATP synthase F(1) sector subunit delta</fullName>
    </alternativeName>
    <alternativeName>
        <fullName evidence="8">F-type ATPase subunit delta</fullName>
        <shortName evidence="8">F-ATPase subunit delta</shortName>
    </alternativeName>
</protein>
<dbReference type="HAMAP" id="MF_01416">
    <property type="entry name" value="ATP_synth_delta_bact"/>
    <property type="match status" value="1"/>
</dbReference>
<dbReference type="GO" id="GO:0005886">
    <property type="term" value="C:plasma membrane"/>
    <property type="evidence" value="ECO:0007669"/>
    <property type="project" value="UniProtKB-SubCell"/>
</dbReference>
<dbReference type="EMBL" id="JACHHD010000010">
    <property type="protein sequence ID" value="MBB5185108.1"/>
    <property type="molecule type" value="Genomic_DNA"/>
</dbReference>
<organism evidence="9 10">
    <name type="scientific">Faecalicoccus acidiformans</name>
    <dbReference type="NCBI Taxonomy" id="915173"/>
    <lineage>
        <taxon>Bacteria</taxon>
        <taxon>Bacillati</taxon>
        <taxon>Bacillota</taxon>
        <taxon>Erysipelotrichia</taxon>
        <taxon>Erysipelotrichales</taxon>
        <taxon>Erysipelotrichaceae</taxon>
        <taxon>Faecalicoccus</taxon>
    </lineage>
</organism>
<evidence type="ECO:0000256" key="1">
    <source>
        <dbReference type="ARBA" id="ARBA00004370"/>
    </source>
</evidence>
<comment type="subcellular location">
    <subcellularLocation>
        <location evidence="8">Cell membrane</location>
        <topology evidence="8">Peripheral membrane protein</topology>
    </subcellularLocation>
    <subcellularLocation>
        <location evidence="1">Membrane</location>
    </subcellularLocation>
</comment>
<dbReference type="NCBIfam" id="TIGR01145">
    <property type="entry name" value="ATP_synt_delta"/>
    <property type="match status" value="1"/>
</dbReference>
<keyword evidence="4 8" id="KW-0406">Ion transport</keyword>
<dbReference type="RefSeq" id="WP_183375683.1">
    <property type="nucleotide sequence ID" value="NZ_JACHHD010000010.1"/>
</dbReference>
<gene>
    <name evidence="8" type="primary">atpH</name>
    <name evidence="9" type="ORF">HNQ43_001157</name>
</gene>
<comment type="function">
    <text evidence="8">F(1)F(0) ATP synthase produces ATP from ADP in the presence of a proton or sodium gradient. F-type ATPases consist of two structural domains, F(1) containing the extramembraneous catalytic core and F(0) containing the membrane proton channel, linked together by a central stalk and a peripheral stalk. During catalysis, ATP synthesis in the catalytic domain of F(1) is coupled via a rotary mechanism of the central stalk subunits to proton translocation.</text>
</comment>
<dbReference type="Proteomes" id="UP000521313">
    <property type="component" value="Unassembled WGS sequence"/>
</dbReference>
<dbReference type="InterPro" id="IPR000711">
    <property type="entry name" value="ATPase_OSCP/dsu"/>
</dbReference>
<evidence type="ECO:0000256" key="6">
    <source>
        <dbReference type="ARBA" id="ARBA00023196"/>
    </source>
</evidence>
<dbReference type="InterPro" id="IPR020781">
    <property type="entry name" value="ATPase_OSCP/d_CS"/>
</dbReference>
<keyword evidence="3 8" id="KW-0375">Hydrogen ion transport</keyword>
<keyword evidence="6 8" id="KW-0139">CF(1)</keyword>
<evidence type="ECO:0000256" key="5">
    <source>
        <dbReference type="ARBA" id="ARBA00023136"/>
    </source>
</evidence>
<evidence type="ECO:0000313" key="9">
    <source>
        <dbReference type="EMBL" id="MBB5185108.1"/>
    </source>
</evidence>
<name>A0A7W8FXA6_9FIRM</name>
<dbReference type="PRINTS" id="PR00125">
    <property type="entry name" value="ATPASEDELTA"/>
</dbReference>
<evidence type="ECO:0000313" key="10">
    <source>
        <dbReference type="Proteomes" id="UP000521313"/>
    </source>
</evidence>
<comment type="caution">
    <text evidence="9">The sequence shown here is derived from an EMBL/GenBank/DDBJ whole genome shotgun (WGS) entry which is preliminary data.</text>
</comment>
<keyword evidence="2 8" id="KW-0813">Transport</keyword>
<proteinExistence type="inferred from homology"/>
<comment type="function">
    <text evidence="8">This protein is part of the stalk that links CF(0) to CF(1). It either transmits conformational changes from CF(0) to CF(1) or is implicated in proton conduction.</text>
</comment>
<comment type="similarity">
    <text evidence="8">Belongs to the ATPase delta chain family.</text>
</comment>
<evidence type="ECO:0000256" key="7">
    <source>
        <dbReference type="ARBA" id="ARBA00023310"/>
    </source>
</evidence>
<keyword evidence="8" id="KW-1003">Cell membrane</keyword>
<dbReference type="AlphaFoldDB" id="A0A7W8FXA6"/>
<dbReference type="PROSITE" id="PS00389">
    <property type="entry name" value="ATPASE_DELTA"/>
    <property type="match status" value="1"/>
</dbReference>
<dbReference type="PANTHER" id="PTHR11910">
    <property type="entry name" value="ATP SYNTHASE DELTA CHAIN"/>
    <property type="match status" value="1"/>
</dbReference>
<evidence type="ECO:0000256" key="8">
    <source>
        <dbReference type="HAMAP-Rule" id="MF_01416"/>
    </source>
</evidence>
<evidence type="ECO:0000256" key="3">
    <source>
        <dbReference type="ARBA" id="ARBA00022781"/>
    </source>
</evidence>
<dbReference type="InterPro" id="IPR026015">
    <property type="entry name" value="ATP_synth_OSCP/delta_N_sf"/>
</dbReference>